<organism evidence="7 8">
    <name type="scientific">Paenibacillus cellulosilyticus</name>
    <dbReference type="NCBI Taxonomy" id="375489"/>
    <lineage>
        <taxon>Bacteria</taxon>
        <taxon>Bacillati</taxon>
        <taxon>Bacillota</taxon>
        <taxon>Bacilli</taxon>
        <taxon>Bacillales</taxon>
        <taxon>Paenibacillaceae</taxon>
        <taxon>Paenibacillus</taxon>
    </lineage>
</organism>
<dbReference type="EMBL" id="QGTQ01000016">
    <property type="protein sequence ID" value="PWV98699.1"/>
    <property type="molecule type" value="Genomic_DNA"/>
</dbReference>
<protein>
    <submittedName>
        <fullName evidence="7">Two-component system response regulator YesN</fullName>
    </submittedName>
</protein>
<dbReference type="PANTHER" id="PTHR43280">
    <property type="entry name" value="ARAC-FAMILY TRANSCRIPTIONAL REGULATOR"/>
    <property type="match status" value="1"/>
</dbReference>
<dbReference type="PANTHER" id="PTHR43280:SF2">
    <property type="entry name" value="HTH-TYPE TRANSCRIPTIONAL REGULATOR EXSA"/>
    <property type="match status" value="1"/>
</dbReference>
<feature type="modified residue" description="4-aspartylphosphate" evidence="4">
    <location>
        <position position="56"/>
    </location>
</feature>
<evidence type="ECO:0000256" key="2">
    <source>
        <dbReference type="ARBA" id="ARBA00023125"/>
    </source>
</evidence>
<sequence length="538" mass="61327">MRLKALLIDDEVHILRNLQIVLPWDELDLEVIGLAKNGVQALELVAEHHPDIILCDIRMPVMDGIAFLGKLRELGEEAEVVMLTGYQDFEYARSVMKFGVRDYVLKPIDYEELTNIIGRLAGTVRERVRERHAAQAQLGQAIHLAHEKMLYDILMDYSSVQTQFMFDDVEVDASRFRYILMLADIDDYTHKYRFTSEQDRKLRNFAVRNVLQDALQTEGLRYAVLQMREGEWCILHEKDEAEAAVALTDVRRWAEMLQSAVESHVGVKLSIGVHPQEIPIDELPRMYRSLQKTVHLASGKDRSILWSGEDAAVTDGEETLWVTIEQLVSALKRNDRDGVEAVLQQLTARVQSTPGRSLAHAEKLVHFSALHLMREMRDLNVLSAGEEKEIWTAMEQATRVKDMLAVVRRIMNAGLELSMSRKSGDVLMHAAKDYIGTHLSRDLGVDEVAGSLGISASYFSQLFKQFVGCTFVEYVTAERIELAKSLLLMTDRSITDIGRSVGYAERRYFTKVFHKITGEIPSEYREKRAGKNKETWGE</sequence>
<dbReference type="Pfam" id="PF12833">
    <property type="entry name" value="HTH_18"/>
    <property type="match status" value="1"/>
</dbReference>
<dbReference type="Proteomes" id="UP000246635">
    <property type="component" value="Unassembled WGS sequence"/>
</dbReference>
<dbReference type="SMART" id="SM00342">
    <property type="entry name" value="HTH_ARAC"/>
    <property type="match status" value="1"/>
</dbReference>
<evidence type="ECO:0000259" key="6">
    <source>
        <dbReference type="PROSITE" id="PS50110"/>
    </source>
</evidence>
<keyword evidence="3" id="KW-0804">Transcription</keyword>
<dbReference type="SUPFAM" id="SSF46689">
    <property type="entry name" value="Homeodomain-like"/>
    <property type="match status" value="2"/>
</dbReference>
<name>A0A2V2YSW9_9BACL</name>
<keyword evidence="4" id="KW-0597">Phosphoprotein</keyword>
<keyword evidence="2" id="KW-0238">DNA-binding</keyword>
<dbReference type="RefSeq" id="WP_110045481.1">
    <property type="nucleotide sequence ID" value="NZ_CP054612.1"/>
</dbReference>
<evidence type="ECO:0000256" key="4">
    <source>
        <dbReference type="PROSITE-ProRule" id="PRU00169"/>
    </source>
</evidence>
<dbReference type="Gene3D" id="1.10.10.60">
    <property type="entry name" value="Homeodomain-like"/>
    <property type="match status" value="2"/>
</dbReference>
<keyword evidence="1" id="KW-0805">Transcription regulation</keyword>
<dbReference type="InterPro" id="IPR020449">
    <property type="entry name" value="Tscrpt_reg_AraC-type_HTH"/>
</dbReference>
<dbReference type="InterPro" id="IPR001789">
    <property type="entry name" value="Sig_transdc_resp-reg_receiver"/>
</dbReference>
<dbReference type="PRINTS" id="PR00032">
    <property type="entry name" value="HTHARAC"/>
</dbReference>
<dbReference type="Pfam" id="PF00072">
    <property type="entry name" value="Response_reg"/>
    <property type="match status" value="1"/>
</dbReference>
<dbReference type="SMART" id="SM00448">
    <property type="entry name" value="REC"/>
    <property type="match status" value="1"/>
</dbReference>
<dbReference type="GO" id="GO:0000160">
    <property type="term" value="P:phosphorelay signal transduction system"/>
    <property type="evidence" value="ECO:0007669"/>
    <property type="project" value="InterPro"/>
</dbReference>
<dbReference type="PROSITE" id="PS01124">
    <property type="entry name" value="HTH_ARAC_FAMILY_2"/>
    <property type="match status" value="1"/>
</dbReference>
<feature type="domain" description="Response regulatory" evidence="6">
    <location>
        <begin position="4"/>
        <end position="121"/>
    </location>
</feature>
<dbReference type="InterPro" id="IPR018060">
    <property type="entry name" value="HTH_AraC"/>
</dbReference>
<evidence type="ECO:0000256" key="3">
    <source>
        <dbReference type="ARBA" id="ARBA00023163"/>
    </source>
</evidence>
<evidence type="ECO:0000259" key="5">
    <source>
        <dbReference type="PROSITE" id="PS01124"/>
    </source>
</evidence>
<dbReference type="GO" id="GO:0003700">
    <property type="term" value="F:DNA-binding transcription factor activity"/>
    <property type="evidence" value="ECO:0007669"/>
    <property type="project" value="InterPro"/>
</dbReference>
<evidence type="ECO:0000313" key="8">
    <source>
        <dbReference type="Proteomes" id="UP000246635"/>
    </source>
</evidence>
<dbReference type="OrthoDB" id="9788446at2"/>
<dbReference type="SUPFAM" id="SSF52172">
    <property type="entry name" value="CheY-like"/>
    <property type="match status" value="1"/>
</dbReference>
<dbReference type="InterPro" id="IPR011006">
    <property type="entry name" value="CheY-like_superfamily"/>
</dbReference>
<accession>A0A2V2YSW9</accession>
<dbReference type="GO" id="GO:0043565">
    <property type="term" value="F:sequence-specific DNA binding"/>
    <property type="evidence" value="ECO:0007669"/>
    <property type="project" value="InterPro"/>
</dbReference>
<feature type="domain" description="HTH araC/xylS-type" evidence="5">
    <location>
        <begin position="429"/>
        <end position="527"/>
    </location>
</feature>
<keyword evidence="8" id="KW-1185">Reference proteome</keyword>
<dbReference type="AlphaFoldDB" id="A0A2V2YSW9"/>
<evidence type="ECO:0000313" key="7">
    <source>
        <dbReference type="EMBL" id="PWV98699.1"/>
    </source>
</evidence>
<gene>
    <name evidence="7" type="ORF">DFQ01_11698</name>
</gene>
<dbReference type="PROSITE" id="PS50110">
    <property type="entry name" value="RESPONSE_REGULATORY"/>
    <property type="match status" value="1"/>
</dbReference>
<dbReference type="Gene3D" id="3.40.50.2300">
    <property type="match status" value="1"/>
</dbReference>
<dbReference type="CDD" id="cd17536">
    <property type="entry name" value="REC_YesN-like"/>
    <property type="match status" value="1"/>
</dbReference>
<comment type="caution">
    <text evidence="7">The sequence shown here is derived from an EMBL/GenBank/DDBJ whole genome shotgun (WGS) entry which is preliminary data.</text>
</comment>
<proteinExistence type="predicted"/>
<reference evidence="7 8" key="1">
    <citation type="submission" date="2018-05" db="EMBL/GenBank/DDBJ databases">
        <title>Genomic Encyclopedia of Type Strains, Phase III (KMG-III): the genomes of soil and plant-associated and newly described type strains.</title>
        <authorList>
            <person name="Whitman W."/>
        </authorList>
    </citation>
    <scope>NUCLEOTIDE SEQUENCE [LARGE SCALE GENOMIC DNA]</scope>
    <source>
        <strain evidence="7 8">CECT 5696</strain>
    </source>
</reference>
<dbReference type="InterPro" id="IPR009057">
    <property type="entry name" value="Homeodomain-like_sf"/>
</dbReference>
<evidence type="ECO:0000256" key="1">
    <source>
        <dbReference type="ARBA" id="ARBA00023015"/>
    </source>
</evidence>